<dbReference type="InterPro" id="IPR050984">
    <property type="entry name" value="Gfo/Idh/MocA_domain"/>
</dbReference>
<feature type="domain" description="Gfo/Idh/MocA-like oxidoreductase N-terminal" evidence="6">
    <location>
        <begin position="16"/>
        <end position="134"/>
    </location>
</feature>
<dbReference type="EMBL" id="DS999417">
    <property type="protein sequence ID" value="EED86911.1"/>
    <property type="molecule type" value="Genomic_DNA"/>
</dbReference>
<dbReference type="GO" id="GO:0047837">
    <property type="term" value="F:D-xylose 1-dehydrogenase (NADP+) activity"/>
    <property type="evidence" value="ECO:0007669"/>
    <property type="project" value="UniProtKB-EC"/>
</dbReference>
<dbReference type="SUPFAM" id="SSF51735">
    <property type="entry name" value="NAD(P)-binding Rossmann-fold domains"/>
    <property type="match status" value="1"/>
</dbReference>
<dbReference type="Gene3D" id="3.30.360.10">
    <property type="entry name" value="Dihydrodipicolinate Reductase, domain 2"/>
    <property type="match status" value="1"/>
</dbReference>
<name>B8LCK0_THAPS</name>
<accession>B8LCK0</accession>
<dbReference type="PANTHER" id="PTHR22604:SF105">
    <property type="entry name" value="TRANS-1,2-DIHYDROBENZENE-1,2-DIOL DEHYDROGENASE"/>
    <property type="match status" value="1"/>
</dbReference>
<dbReference type="GeneID" id="7450000"/>
<dbReference type="AlphaFoldDB" id="B8LCK0"/>
<evidence type="ECO:0000313" key="8">
    <source>
        <dbReference type="EMBL" id="EED86911.1"/>
    </source>
</evidence>
<reference evidence="8 9" key="1">
    <citation type="journal article" date="2004" name="Science">
        <title>The genome of the diatom Thalassiosira pseudonana: ecology, evolution, and metabolism.</title>
        <authorList>
            <person name="Armbrust E.V."/>
            <person name="Berges J.A."/>
            <person name="Bowler C."/>
            <person name="Green B.R."/>
            <person name="Martinez D."/>
            <person name="Putnam N.H."/>
            <person name="Zhou S."/>
            <person name="Allen A.E."/>
            <person name="Apt K.E."/>
            <person name="Bechner M."/>
            <person name="Brzezinski M.A."/>
            <person name="Chaal B.K."/>
            <person name="Chiovitti A."/>
            <person name="Davis A.K."/>
            <person name="Demarest M.S."/>
            <person name="Detter J.C."/>
            <person name="Glavina T."/>
            <person name="Goodstein D."/>
            <person name="Hadi M.Z."/>
            <person name="Hellsten U."/>
            <person name="Hildebrand M."/>
            <person name="Jenkins B.D."/>
            <person name="Jurka J."/>
            <person name="Kapitonov V.V."/>
            <person name="Kroger N."/>
            <person name="Lau W.W."/>
            <person name="Lane T.W."/>
            <person name="Larimer F.W."/>
            <person name="Lippmeier J.C."/>
            <person name="Lucas S."/>
            <person name="Medina M."/>
            <person name="Montsant A."/>
            <person name="Obornik M."/>
            <person name="Parker M.S."/>
            <person name="Palenik B."/>
            <person name="Pazour G.J."/>
            <person name="Richardson P.M."/>
            <person name="Rynearson T.A."/>
            <person name="Saito M.A."/>
            <person name="Schwartz D.C."/>
            <person name="Thamatrakoln K."/>
            <person name="Valentin K."/>
            <person name="Vardi A."/>
            <person name="Wilkerson F.P."/>
            <person name="Rokhsar D.S."/>
        </authorList>
    </citation>
    <scope>NUCLEOTIDE SEQUENCE [LARGE SCALE GENOMIC DNA]</scope>
    <source>
        <strain evidence="8 9">CCMP1335</strain>
    </source>
</reference>
<dbReference type="eggNOG" id="KOG2741">
    <property type="taxonomic scope" value="Eukaryota"/>
</dbReference>
<dbReference type="Pfam" id="PF22725">
    <property type="entry name" value="GFO_IDH_MocA_C3"/>
    <property type="match status" value="1"/>
</dbReference>
<dbReference type="Gene3D" id="3.40.50.720">
    <property type="entry name" value="NAD(P)-binding Rossmann-like Domain"/>
    <property type="match status" value="1"/>
</dbReference>
<dbReference type="PANTHER" id="PTHR22604">
    <property type="entry name" value="OXIDOREDUCTASES"/>
    <property type="match status" value="1"/>
</dbReference>
<evidence type="ECO:0000256" key="4">
    <source>
        <dbReference type="ARBA" id="ARBA00042988"/>
    </source>
</evidence>
<dbReference type="RefSeq" id="XP_002296710.1">
    <property type="nucleotide sequence ID" value="XM_002296674.1"/>
</dbReference>
<reference evidence="8 9" key="2">
    <citation type="journal article" date="2008" name="Nature">
        <title>The Phaeodactylum genome reveals the evolutionary history of diatom genomes.</title>
        <authorList>
            <person name="Bowler C."/>
            <person name="Allen A.E."/>
            <person name="Badger J.H."/>
            <person name="Grimwood J."/>
            <person name="Jabbari K."/>
            <person name="Kuo A."/>
            <person name="Maheswari U."/>
            <person name="Martens C."/>
            <person name="Maumus F."/>
            <person name="Otillar R.P."/>
            <person name="Rayko E."/>
            <person name="Salamov A."/>
            <person name="Vandepoele K."/>
            <person name="Beszteri B."/>
            <person name="Gruber A."/>
            <person name="Heijde M."/>
            <person name="Katinka M."/>
            <person name="Mock T."/>
            <person name="Valentin K."/>
            <person name="Verret F."/>
            <person name="Berges J.A."/>
            <person name="Brownlee C."/>
            <person name="Cadoret J.P."/>
            <person name="Chiovitti A."/>
            <person name="Choi C.J."/>
            <person name="Coesel S."/>
            <person name="De Martino A."/>
            <person name="Detter J.C."/>
            <person name="Durkin C."/>
            <person name="Falciatore A."/>
            <person name="Fournet J."/>
            <person name="Haruta M."/>
            <person name="Huysman M.J."/>
            <person name="Jenkins B.D."/>
            <person name="Jiroutova K."/>
            <person name="Jorgensen R.E."/>
            <person name="Joubert Y."/>
            <person name="Kaplan A."/>
            <person name="Kroger N."/>
            <person name="Kroth P.G."/>
            <person name="La Roche J."/>
            <person name="Lindquist E."/>
            <person name="Lommer M."/>
            <person name="Martin-Jezequel V."/>
            <person name="Lopez P.J."/>
            <person name="Lucas S."/>
            <person name="Mangogna M."/>
            <person name="McGinnis K."/>
            <person name="Medlin L.K."/>
            <person name="Montsant A."/>
            <person name="Oudot-Le Secq M.P."/>
            <person name="Napoli C."/>
            <person name="Obornik M."/>
            <person name="Parker M.S."/>
            <person name="Petit J.L."/>
            <person name="Porcel B.M."/>
            <person name="Poulsen N."/>
            <person name="Robison M."/>
            <person name="Rychlewski L."/>
            <person name="Rynearson T.A."/>
            <person name="Schmutz J."/>
            <person name="Shapiro H."/>
            <person name="Siaut M."/>
            <person name="Stanley M."/>
            <person name="Sussman M.R."/>
            <person name="Taylor A.R."/>
            <person name="Vardi A."/>
            <person name="von Dassow P."/>
            <person name="Vyverman W."/>
            <person name="Willis A."/>
            <person name="Wyrwicz L.S."/>
            <person name="Rokhsar D.S."/>
            <person name="Weissenbach J."/>
            <person name="Armbrust E.V."/>
            <person name="Green B.R."/>
            <person name="Van de Peer Y."/>
            <person name="Grigoriev I.V."/>
        </authorList>
    </citation>
    <scope>NUCLEOTIDE SEQUENCE [LARGE SCALE GENOMIC DNA]</scope>
    <source>
        <strain evidence="8 9">CCMP1335</strain>
    </source>
</reference>
<dbReference type="Proteomes" id="UP000001449">
    <property type="component" value="Chromosome 16"/>
</dbReference>
<sequence>MLGATSNIIHKSPYPLRWGILGPGRIANDFTSTLLTSGCTVSAVASSSLSRAQSFAQHFGIPSHYGSYEELASDPNVDIVYVATTNQNHLQPTLLMLRHGKNVLVEKPTTITYEDTRLMYAEAEKRGLFLMTNHWTRFFPLINNKVPRNYQLGKVVAMHGDFGFPTPLSPSDRFLNRTLGGGVTLDVGCYLVELALLAAHDHRDSQFSTTRALKKSDMKSRGGLEMDLKPDGVIATGHGLYNGLTFPVDVESSFSLRWGGGSYGIWNGECIGSAAKDDTTNGSKVNDNALCDTISIGGKKTNTPHITKETNSLDRFTMLATFQASFRRPSTFEVEYVFEHGRILIRGPGNCPSEMTIYEHEPFGPLVRETAVSFELPAVETAVRKYGRSNYPRAEGFVYVIEAIERCMAVRGVPGRDGIGEGDGVDGGVGCLELEENTIEEQLVTVEVTEEVLKKMGYLNFG</sequence>
<evidence type="ECO:0000256" key="5">
    <source>
        <dbReference type="ARBA" id="ARBA00049233"/>
    </source>
</evidence>
<dbReference type="InterPro" id="IPR055170">
    <property type="entry name" value="GFO_IDH_MocA-like_dom"/>
</dbReference>
<evidence type="ECO:0000313" key="9">
    <source>
        <dbReference type="Proteomes" id="UP000001449"/>
    </source>
</evidence>
<dbReference type="Pfam" id="PF01408">
    <property type="entry name" value="GFO_IDH_MocA"/>
    <property type="match status" value="1"/>
</dbReference>
<dbReference type="InterPro" id="IPR000683">
    <property type="entry name" value="Gfo/Idh/MocA-like_OxRdtase_N"/>
</dbReference>
<evidence type="ECO:0000256" key="3">
    <source>
        <dbReference type="ARBA" id="ARBA00038984"/>
    </source>
</evidence>
<dbReference type="GO" id="GO:0000166">
    <property type="term" value="F:nucleotide binding"/>
    <property type="evidence" value="ECO:0007669"/>
    <property type="project" value="InterPro"/>
</dbReference>
<dbReference type="InParanoid" id="B8LCK0"/>
<organism evidence="8 9">
    <name type="scientific">Thalassiosira pseudonana</name>
    <name type="common">Marine diatom</name>
    <name type="synonym">Cyclotella nana</name>
    <dbReference type="NCBI Taxonomy" id="35128"/>
    <lineage>
        <taxon>Eukaryota</taxon>
        <taxon>Sar</taxon>
        <taxon>Stramenopiles</taxon>
        <taxon>Ochrophyta</taxon>
        <taxon>Bacillariophyta</taxon>
        <taxon>Coscinodiscophyceae</taxon>
        <taxon>Thalassiosirophycidae</taxon>
        <taxon>Thalassiosirales</taxon>
        <taxon>Thalassiosiraceae</taxon>
        <taxon>Thalassiosira</taxon>
    </lineage>
</organism>
<evidence type="ECO:0000259" key="7">
    <source>
        <dbReference type="Pfam" id="PF22725"/>
    </source>
</evidence>
<gene>
    <name evidence="8" type="ORF">THAPSDRAFT_269868</name>
</gene>
<dbReference type="InterPro" id="IPR036291">
    <property type="entry name" value="NAD(P)-bd_dom_sf"/>
</dbReference>
<dbReference type="PaxDb" id="35128-Thaps269868"/>
<keyword evidence="9" id="KW-1185">Reference proteome</keyword>
<dbReference type="STRING" id="35128.B8LCK0"/>
<dbReference type="KEGG" id="tps:THAPSDRAFT_269868"/>
<comment type="catalytic activity">
    <reaction evidence="5">
        <text>D-xylose + NADP(+) = D-xylono-1,5-lactone + NADPH + H(+)</text>
        <dbReference type="Rhea" id="RHEA:22000"/>
        <dbReference type="ChEBI" id="CHEBI:15378"/>
        <dbReference type="ChEBI" id="CHEBI:15867"/>
        <dbReference type="ChEBI" id="CHEBI:53455"/>
        <dbReference type="ChEBI" id="CHEBI:57783"/>
        <dbReference type="ChEBI" id="CHEBI:58349"/>
        <dbReference type="EC" id="1.1.1.179"/>
    </reaction>
</comment>
<dbReference type="HOGENOM" id="CLU_023194_7_2_1"/>
<comment type="similarity">
    <text evidence="1">Belongs to the Gfo/Idh/MocA family.</text>
</comment>
<keyword evidence="2" id="KW-0560">Oxidoreductase</keyword>
<dbReference type="EC" id="1.1.1.179" evidence="3"/>
<dbReference type="OMA" id="NAHFANA"/>
<protein>
    <recommendedName>
        <fullName evidence="3">D-xylose 1-dehydrogenase (NADP(+), D-xylono-1,5-lactone-forming)</fullName>
        <ecNumber evidence="3">1.1.1.179</ecNumber>
    </recommendedName>
    <alternativeName>
        <fullName evidence="4">D-xylose-NADP dehydrogenase</fullName>
    </alternativeName>
</protein>
<dbReference type="SUPFAM" id="SSF55347">
    <property type="entry name" value="Glyceraldehyde-3-phosphate dehydrogenase-like, C-terminal domain"/>
    <property type="match status" value="1"/>
</dbReference>
<feature type="domain" description="GFO/IDH/MocA-like oxidoreductase" evidence="7">
    <location>
        <begin position="151"/>
        <end position="211"/>
    </location>
</feature>
<evidence type="ECO:0000256" key="1">
    <source>
        <dbReference type="ARBA" id="ARBA00010928"/>
    </source>
</evidence>
<evidence type="ECO:0000259" key="6">
    <source>
        <dbReference type="Pfam" id="PF01408"/>
    </source>
</evidence>
<evidence type="ECO:0000256" key="2">
    <source>
        <dbReference type="ARBA" id="ARBA00023002"/>
    </source>
</evidence>
<proteinExistence type="inferred from homology"/>